<keyword evidence="4" id="KW-0238">DNA-binding</keyword>
<evidence type="ECO:0000313" key="9">
    <source>
        <dbReference type="EMBL" id="WRT65986.1"/>
    </source>
</evidence>
<keyword evidence="5" id="KW-0804">Transcription</keyword>
<dbReference type="SMART" id="SM00906">
    <property type="entry name" value="Fungal_trans"/>
    <property type="match status" value="1"/>
</dbReference>
<dbReference type="PANTHER" id="PTHR31845:SF17">
    <property type="entry name" value="ZN(II)2CYS6 TRANSCRIPTION FACTOR (EUROFUNG)"/>
    <property type="match status" value="1"/>
</dbReference>
<dbReference type="CDD" id="cd00067">
    <property type="entry name" value="GAL4"/>
    <property type="match status" value="1"/>
</dbReference>
<dbReference type="SMART" id="SM00066">
    <property type="entry name" value="GAL4"/>
    <property type="match status" value="1"/>
</dbReference>
<dbReference type="EMBL" id="CP141883">
    <property type="protein sequence ID" value="WRT65986.1"/>
    <property type="molecule type" value="Genomic_DNA"/>
</dbReference>
<dbReference type="InterPro" id="IPR001138">
    <property type="entry name" value="Zn2Cys6_DnaBD"/>
</dbReference>
<feature type="compositionally biased region" description="Polar residues" evidence="7">
    <location>
        <begin position="30"/>
        <end position="53"/>
    </location>
</feature>
<dbReference type="SUPFAM" id="SSF57701">
    <property type="entry name" value="Zn2/Cys6 DNA-binding domain"/>
    <property type="match status" value="1"/>
</dbReference>
<feature type="compositionally biased region" description="Polar residues" evidence="7">
    <location>
        <begin position="350"/>
        <end position="363"/>
    </location>
</feature>
<accession>A0ABZ1CWI1</accession>
<dbReference type="RefSeq" id="XP_062790726.1">
    <property type="nucleotide sequence ID" value="XM_062934675.1"/>
</dbReference>
<feature type="region of interest" description="Disordered" evidence="7">
    <location>
        <begin position="1"/>
        <end position="88"/>
    </location>
</feature>
<protein>
    <recommendedName>
        <fullName evidence="8">Zn(2)-C6 fungal-type domain-containing protein</fullName>
    </recommendedName>
</protein>
<dbReference type="Proteomes" id="UP001329825">
    <property type="component" value="Chromosome 3"/>
</dbReference>
<reference evidence="9 10" key="1">
    <citation type="submission" date="2024-01" db="EMBL/GenBank/DDBJ databases">
        <title>Comparative genomics of Cryptococcus and Kwoniella reveals pathogenesis evolution and contrasting modes of karyotype evolution via chromosome fusion or intercentromeric recombination.</title>
        <authorList>
            <person name="Coelho M.A."/>
            <person name="David-Palma M."/>
            <person name="Shea T."/>
            <person name="Bowers K."/>
            <person name="McGinley-Smith S."/>
            <person name="Mohammad A.W."/>
            <person name="Gnirke A."/>
            <person name="Yurkov A.M."/>
            <person name="Nowrousian M."/>
            <person name="Sun S."/>
            <person name="Cuomo C.A."/>
            <person name="Heitman J."/>
        </authorList>
    </citation>
    <scope>NUCLEOTIDE SEQUENCE [LARGE SCALE GENOMIC DNA]</scope>
    <source>
        <strain evidence="9">CBS 11374</strain>
    </source>
</reference>
<dbReference type="PROSITE" id="PS00463">
    <property type="entry name" value="ZN2_CY6_FUNGAL_1"/>
    <property type="match status" value="1"/>
</dbReference>
<feature type="compositionally biased region" description="Acidic residues" evidence="7">
    <location>
        <begin position="548"/>
        <end position="557"/>
    </location>
</feature>
<dbReference type="CDD" id="cd12148">
    <property type="entry name" value="fungal_TF_MHR"/>
    <property type="match status" value="1"/>
</dbReference>
<feature type="compositionally biased region" description="Low complexity" evidence="7">
    <location>
        <begin position="182"/>
        <end position="221"/>
    </location>
</feature>
<feature type="compositionally biased region" description="Basic and acidic residues" evidence="7">
    <location>
        <begin position="538"/>
        <end position="547"/>
    </location>
</feature>
<feature type="compositionally biased region" description="Low complexity" evidence="7">
    <location>
        <begin position="404"/>
        <end position="414"/>
    </location>
</feature>
<comment type="subcellular location">
    <subcellularLocation>
        <location evidence="1">Nucleus</location>
    </subcellularLocation>
</comment>
<sequence>MDSTSNYTSRPYNNNNNSNTTPSPFHTSPQTIPGSGTANTSPHSSILSGSNNNTGTGTGTGAGTGTHPSPLVPAYLTRYPNPSLNPATSTSNLDTLLALSTPNLRNNNNNIEMYGGRSDHHSYNRSQHQHQQQHSHSATGWPALPSSSSSTGTGNAGSQHYARDMKEDRGWNNNDEREYSAHSSSSTRGNNNGNSSRYNNNNNNHDSHPNSGSNGNGNVSNPIPPNPPVRQSSQVFPSAGPTAKRGSKACVACRRGKNRCEWDPSGSASSCRRCLLNGVPCVFEKAAEKGNTGRNRNGSVAQSDTTGEADNRVTHLEKTVQSLTQSQDQIQNVLQQILQLLPQSQHSLQTPNTSTLPSYMSSGHNEHPTAVPTSSIFPSSVSPPSIFSTNPAGEGAIQMDHRNNNNNNNNNNSNTSRQDEIMIQAFTAGHDGRNRSPSNTASGRINPSGNHFPTPGKRDFPKLPGFAPPAHQFGTYGVIPLPSAPPSPSRSRHSSRSSSSHSAASSSAIPRETLTAPIQALQALANAADQAAQIAKTSPDHQLVRTEEGDDEEEDADMKDLGILTSDHDGLDEDNRGRSRKRKRVAIDPKSFSLRVKKKKRPDPTPRNPFPDVVTKGLVSESEARELWDIFFKGCHYFVPLWDKSYDTYEEYIVRTPFSMDGLLAVAAKIRAGNGPLGQTFHRCLEEAQGIARSTLFGPIVRKEAVMAMLILSVWSQNGWLPCGHALRMGLDMNLHRALDRLANKDEARSEMDERDLVVSARIWLNCYMHEHLVSLGTGKPLLLRDDSSVRGARVLLSHPMSSETDMRLVAGVELVNLRIRILEHLTPLHGKIDSATISFVKRMLSDLGSWYKEWYSIHRTRYDDEDVLVKLLETELCYAQLWTVCVALRGSQWDKLAPDQRELAFQAKDVSFRCLEIFLRCDNFRKHLKYATHDQLVSVAFAAVFLLKIAMLYPTSVPLPFLISQVTQLAHLLSAECFAERYALTLRLMLSNFRKKTGAMSTMPGTPRMTQFNSGGINNNQSQTLPSAPGTNVSAIGDLDGGLQSFLSLPNFDGLDTNPTSSNNDPTNGMGMFGVTDQMWDMTGLEGFNWPTEFSPSALPVWLQDGNVTDLGLPADGSDSLFLPPELANLFLPSTLQSVDQYVLPDSGDVGAEAW</sequence>
<feature type="compositionally biased region" description="Basic and acidic residues" evidence="7">
    <location>
        <begin position="566"/>
        <end position="577"/>
    </location>
</feature>
<evidence type="ECO:0000256" key="1">
    <source>
        <dbReference type="ARBA" id="ARBA00004123"/>
    </source>
</evidence>
<gene>
    <name evidence="9" type="ORF">IL334_002937</name>
</gene>
<feature type="compositionally biased region" description="Polar residues" evidence="7">
    <location>
        <begin position="292"/>
        <end position="308"/>
    </location>
</feature>
<feature type="compositionally biased region" description="Low complexity" evidence="7">
    <location>
        <begin position="1"/>
        <end position="29"/>
    </location>
</feature>
<keyword evidence="2" id="KW-0479">Metal-binding</keyword>
<feature type="compositionally biased region" description="Basic and acidic residues" evidence="7">
    <location>
        <begin position="161"/>
        <end position="180"/>
    </location>
</feature>
<dbReference type="InterPro" id="IPR007219">
    <property type="entry name" value="XnlR_reg_dom"/>
</dbReference>
<evidence type="ECO:0000256" key="5">
    <source>
        <dbReference type="ARBA" id="ARBA00023163"/>
    </source>
</evidence>
<feature type="compositionally biased region" description="Low complexity" evidence="7">
    <location>
        <begin position="371"/>
        <end position="389"/>
    </location>
</feature>
<evidence type="ECO:0000256" key="3">
    <source>
        <dbReference type="ARBA" id="ARBA00023015"/>
    </source>
</evidence>
<feature type="region of interest" description="Disordered" evidence="7">
    <location>
        <begin position="346"/>
        <end position="417"/>
    </location>
</feature>
<organism evidence="9 10">
    <name type="scientific">Kwoniella shivajii</name>
    <dbReference type="NCBI Taxonomy" id="564305"/>
    <lineage>
        <taxon>Eukaryota</taxon>
        <taxon>Fungi</taxon>
        <taxon>Dikarya</taxon>
        <taxon>Basidiomycota</taxon>
        <taxon>Agaricomycotina</taxon>
        <taxon>Tremellomycetes</taxon>
        <taxon>Tremellales</taxon>
        <taxon>Cryptococcaceae</taxon>
        <taxon>Kwoniella</taxon>
    </lineage>
</organism>
<evidence type="ECO:0000313" key="10">
    <source>
        <dbReference type="Proteomes" id="UP001329825"/>
    </source>
</evidence>
<feature type="compositionally biased region" description="Low complexity" evidence="7">
    <location>
        <begin position="496"/>
        <end position="508"/>
    </location>
</feature>
<dbReference type="Gene3D" id="4.10.240.10">
    <property type="entry name" value="Zn(2)-C6 fungal-type DNA-binding domain"/>
    <property type="match status" value="1"/>
</dbReference>
<keyword evidence="10" id="KW-1185">Reference proteome</keyword>
<feature type="region of interest" description="Disordered" evidence="7">
    <location>
        <begin position="532"/>
        <end position="584"/>
    </location>
</feature>
<keyword evidence="6" id="KW-0539">Nucleus</keyword>
<feature type="region of interest" description="Disordered" evidence="7">
    <location>
        <begin position="289"/>
        <end position="310"/>
    </location>
</feature>
<evidence type="ECO:0000256" key="7">
    <source>
        <dbReference type="SAM" id="MobiDB-lite"/>
    </source>
</evidence>
<feature type="region of interest" description="Disordered" evidence="7">
    <location>
        <begin position="429"/>
        <end position="511"/>
    </location>
</feature>
<feature type="compositionally biased region" description="Polar residues" evidence="7">
    <location>
        <begin position="435"/>
        <end position="451"/>
    </location>
</feature>
<dbReference type="PANTHER" id="PTHR31845">
    <property type="entry name" value="FINGER DOMAIN PROTEIN, PUTATIVE-RELATED"/>
    <property type="match status" value="1"/>
</dbReference>
<keyword evidence="3" id="KW-0805">Transcription regulation</keyword>
<dbReference type="InterPro" id="IPR036864">
    <property type="entry name" value="Zn2-C6_fun-type_DNA-bd_sf"/>
</dbReference>
<dbReference type="PROSITE" id="PS50048">
    <property type="entry name" value="ZN2_CY6_FUNGAL_2"/>
    <property type="match status" value="1"/>
</dbReference>
<feature type="region of interest" description="Disordered" evidence="7">
    <location>
        <begin position="101"/>
        <end position="248"/>
    </location>
</feature>
<dbReference type="GeneID" id="87955068"/>
<evidence type="ECO:0000256" key="6">
    <source>
        <dbReference type="ARBA" id="ARBA00023242"/>
    </source>
</evidence>
<feature type="region of interest" description="Disordered" evidence="7">
    <location>
        <begin position="593"/>
        <end position="612"/>
    </location>
</feature>
<feature type="domain" description="Zn(2)-C6 fungal-type" evidence="8">
    <location>
        <begin position="249"/>
        <end position="283"/>
    </location>
</feature>
<evidence type="ECO:0000259" key="8">
    <source>
        <dbReference type="PROSITE" id="PS50048"/>
    </source>
</evidence>
<dbReference type="InterPro" id="IPR051089">
    <property type="entry name" value="prtT"/>
</dbReference>
<evidence type="ECO:0000256" key="2">
    <source>
        <dbReference type="ARBA" id="ARBA00022723"/>
    </source>
</evidence>
<proteinExistence type="predicted"/>
<evidence type="ECO:0000256" key="4">
    <source>
        <dbReference type="ARBA" id="ARBA00023125"/>
    </source>
</evidence>
<name>A0ABZ1CWI1_9TREE</name>